<reference evidence="6 7" key="1">
    <citation type="submission" date="2017-04" db="EMBL/GenBank/DDBJ databases">
        <authorList>
            <person name="Afonso C.L."/>
            <person name="Miller P.J."/>
            <person name="Scott M.A."/>
            <person name="Spackman E."/>
            <person name="Goraichik I."/>
            <person name="Dimitrov K.M."/>
            <person name="Suarez D.L."/>
            <person name="Swayne D.E."/>
        </authorList>
    </citation>
    <scope>NUCLEOTIDE SEQUENCE [LARGE SCALE GENOMIC DNA]</scope>
    <source>
        <strain evidence="6 7">DSM 11270</strain>
    </source>
</reference>
<dbReference type="NCBIfam" id="TIGR00254">
    <property type="entry name" value="GGDEF"/>
    <property type="match status" value="1"/>
</dbReference>
<dbReference type="Proteomes" id="UP000192731">
    <property type="component" value="Unassembled WGS sequence"/>
</dbReference>
<keyword evidence="2" id="KW-0812">Transmembrane</keyword>
<feature type="transmembrane region" description="Helical" evidence="2">
    <location>
        <begin position="171"/>
        <end position="191"/>
    </location>
</feature>
<dbReference type="STRING" id="656914.SAMN00017405_1869"/>
<dbReference type="AlphaFoldDB" id="A0A1W1V4C6"/>
<keyword evidence="2" id="KW-0472">Membrane</keyword>
<dbReference type="InterPro" id="IPR035919">
    <property type="entry name" value="EAL_sf"/>
</dbReference>
<dbReference type="SMART" id="SM00052">
    <property type="entry name" value="EAL"/>
    <property type="match status" value="1"/>
</dbReference>
<feature type="transmembrane region" description="Helical" evidence="2">
    <location>
        <begin position="9"/>
        <end position="28"/>
    </location>
</feature>
<dbReference type="PROSITE" id="PS50887">
    <property type="entry name" value="GGDEF"/>
    <property type="match status" value="1"/>
</dbReference>
<evidence type="ECO:0000259" key="4">
    <source>
        <dbReference type="PROSITE" id="PS50885"/>
    </source>
</evidence>
<dbReference type="OrthoDB" id="9762141at2"/>
<protein>
    <submittedName>
        <fullName evidence="6">Diguanylate cyclase (GGDEF) domain-containing protein</fullName>
    </submittedName>
</protein>
<dbReference type="PROSITE" id="PS50883">
    <property type="entry name" value="EAL"/>
    <property type="match status" value="1"/>
</dbReference>
<dbReference type="InterPro" id="IPR000160">
    <property type="entry name" value="GGDEF_dom"/>
</dbReference>
<organism evidence="6 7">
    <name type="scientific">Desulfonispora thiosulfatigenes DSM 11270</name>
    <dbReference type="NCBI Taxonomy" id="656914"/>
    <lineage>
        <taxon>Bacteria</taxon>
        <taxon>Bacillati</taxon>
        <taxon>Bacillota</taxon>
        <taxon>Clostridia</taxon>
        <taxon>Eubacteriales</taxon>
        <taxon>Peptococcaceae</taxon>
        <taxon>Desulfonispora</taxon>
    </lineage>
</organism>
<evidence type="ECO:0000256" key="2">
    <source>
        <dbReference type="SAM" id="Phobius"/>
    </source>
</evidence>
<dbReference type="GO" id="GO:0007165">
    <property type="term" value="P:signal transduction"/>
    <property type="evidence" value="ECO:0007669"/>
    <property type="project" value="InterPro"/>
</dbReference>
<name>A0A1W1V4C6_DESTI</name>
<dbReference type="PANTHER" id="PTHR44757:SF2">
    <property type="entry name" value="BIOFILM ARCHITECTURE MAINTENANCE PROTEIN MBAA"/>
    <property type="match status" value="1"/>
</dbReference>
<evidence type="ECO:0000256" key="1">
    <source>
        <dbReference type="SAM" id="Coils"/>
    </source>
</evidence>
<dbReference type="SMART" id="SM00304">
    <property type="entry name" value="HAMP"/>
    <property type="match status" value="1"/>
</dbReference>
<dbReference type="GO" id="GO:0016020">
    <property type="term" value="C:membrane"/>
    <property type="evidence" value="ECO:0007669"/>
    <property type="project" value="InterPro"/>
</dbReference>
<dbReference type="PANTHER" id="PTHR44757">
    <property type="entry name" value="DIGUANYLATE CYCLASE DGCP"/>
    <property type="match status" value="1"/>
</dbReference>
<dbReference type="PROSITE" id="PS50885">
    <property type="entry name" value="HAMP"/>
    <property type="match status" value="1"/>
</dbReference>
<sequence>MFKSIKSQLLINYFIIVLIAFMALAIVTDHKLQEFMDFTNGQYMERVCARAYGIEKRLERYSNPHEIPSPSAILNSFDNNLNGESLIINDNGLILARSNSTEENNEPQYITNNVEERAKFANQVKRIEKYKNEAGTKMVAFIEKIDGSPDWTYIYSISEYDLYSQINTVKYTLLLALAICFVFMSLFIYLFSNRITLPIIKLKEVFEEAADGNFHVKANESTPNEIGKAAQSFNRMIAKIKNLTYTDSITELHNFNWFLLDLPYKIERPREEEGLFALVIISIDDFKKINGVIGYEGGNEALRVFSNNLKEIMQDEEIIARYYGDEFILLLWASNRDELEKSIHNLWQKCSEKINIRGNSFKLKNSIGARIFSRHDKLISQKIIHQATLAKIMVKKQGGDNYIVYNQEIDNIIREEQKLEIELENALDEHEFYLLYQPVVDIATGKTQGVEALVRWNHKVYGKIPIITIIKTAEQSGLILDIGKWVLKEACQQNKKWQLEGYDPIIVSVNVSALQLDHPDFVELVKKILEETELEPKYLELEITETVAMENVTENLKKMKQLKEIGIGIAIDDFGTGYSSLAYLAELPIDKLKVDRSFIKDVPECADSMEIVNTIINLAKSMRIKVTAEGVETMHQHGLLSKTGCDLVQGYLISKPRESNYIEQKFLA</sequence>
<dbReference type="SUPFAM" id="SSF158472">
    <property type="entry name" value="HAMP domain-like"/>
    <property type="match status" value="1"/>
</dbReference>
<dbReference type="Pfam" id="PF00672">
    <property type="entry name" value="HAMP"/>
    <property type="match status" value="1"/>
</dbReference>
<dbReference type="SMART" id="SM00267">
    <property type="entry name" value="GGDEF"/>
    <property type="match status" value="1"/>
</dbReference>
<feature type="domain" description="EAL" evidence="3">
    <location>
        <begin position="416"/>
        <end position="668"/>
    </location>
</feature>
<gene>
    <name evidence="6" type="ORF">SAMN00017405_1869</name>
</gene>
<keyword evidence="7" id="KW-1185">Reference proteome</keyword>
<evidence type="ECO:0000313" key="6">
    <source>
        <dbReference type="EMBL" id="SMB88249.1"/>
    </source>
</evidence>
<dbReference type="EMBL" id="FWWT01000015">
    <property type="protein sequence ID" value="SMB88249.1"/>
    <property type="molecule type" value="Genomic_DNA"/>
</dbReference>
<dbReference type="Gene3D" id="1.10.8.500">
    <property type="entry name" value="HAMP domain in histidine kinase"/>
    <property type="match status" value="1"/>
</dbReference>
<dbReference type="InterPro" id="IPR052155">
    <property type="entry name" value="Biofilm_reg_signaling"/>
</dbReference>
<evidence type="ECO:0000259" key="3">
    <source>
        <dbReference type="PROSITE" id="PS50883"/>
    </source>
</evidence>
<dbReference type="Gene3D" id="3.30.450.20">
    <property type="entry name" value="PAS domain"/>
    <property type="match status" value="1"/>
</dbReference>
<dbReference type="CDD" id="cd18774">
    <property type="entry name" value="PDC2_HK_sensor"/>
    <property type="match status" value="1"/>
</dbReference>
<dbReference type="Pfam" id="PF00990">
    <property type="entry name" value="GGDEF"/>
    <property type="match status" value="1"/>
</dbReference>
<feature type="coiled-coil region" evidence="1">
    <location>
        <begin position="402"/>
        <end position="429"/>
    </location>
</feature>
<feature type="domain" description="GGDEF" evidence="5">
    <location>
        <begin position="274"/>
        <end position="407"/>
    </location>
</feature>
<evidence type="ECO:0000313" key="7">
    <source>
        <dbReference type="Proteomes" id="UP000192731"/>
    </source>
</evidence>
<dbReference type="InterPro" id="IPR029787">
    <property type="entry name" value="Nucleotide_cyclase"/>
</dbReference>
<dbReference type="SUPFAM" id="SSF141868">
    <property type="entry name" value="EAL domain-like"/>
    <property type="match status" value="1"/>
</dbReference>
<dbReference type="Gene3D" id="3.30.70.270">
    <property type="match status" value="1"/>
</dbReference>
<keyword evidence="1" id="KW-0175">Coiled coil</keyword>
<dbReference type="InterPro" id="IPR043128">
    <property type="entry name" value="Rev_trsase/Diguanyl_cyclase"/>
</dbReference>
<dbReference type="Pfam" id="PF00563">
    <property type="entry name" value="EAL"/>
    <property type="match status" value="1"/>
</dbReference>
<dbReference type="Gene3D" id="3.20.20.450">
    <property type="entry name" value="EAL domain"/>
    <property type="match status" value="1"/>
</dbReference>
<keyword evidence="2" id="KW-1133">Transmembrane helix</keyword>
<dbReference type="CDD" id="cd01948">
    <property type="entry name" value="EAL"/>
    <property type="match status" value="1"/>
</dbReference>
<dbReference type="SUPFAM" id="SSF55073">
    <property type="entry name" value="Nucleotide cyclase"/>
    <property type="match status" value="1"/>
</dbReference>
<evidence type="ECO:0000259" key="5">
    <source>
        <dbReference type="PROSITE" id="PS50887"/>
    </source>
</evidence>
<dbReference type="CDD" id="cd01949">
    <property type="entry name" value="GGDEF"/>
    <property type="match status" value="1"/>
</dbReference>
<dbReference type="InterPro" id="IPR003660">
    <property type="entry name" value="HAMP_dom"/>
</dbReference>
<dbReference type="InterPro" id="IPR001633">
    <property type="entry name" value="EAL_dom"/>
</dbReference>
<accession>A0A1W1V4C6</accession>
<feature type="domain" description="HAMP" evidence="4">
    <location>
        <begin position="193"/>
        <end position="245"/>
    </location>
</feature>
<dbReference type="RefSeq" id="WP_159446274.1">
    <property type="nucleotide sequence ID" value="NZ_FWWT01000015.1"/>
</dbReference>
<dbReference type="CDD" id="cd06225">
    <property type="entry name" value="HAMP"/>
    <property type="match status" value="1"/>
</dbReference>
<proteinExistence type="predicted"/>